<keyword evidence="4" id="KW-1015">Disulfide bond</keyword>
<organism evidence="6 7">
    <name type="scientific">Aureimonas ureilytica</name>
    <dbReference type="NCBI Taxonomy" id="401562"/>
    <lineage>
        <taxon>Bacteria</taxon>
        <taxon>Pseudomonadati</taxon>
        <taxon>Pseudomonadota</taxon>
        <taxon>Alphaproteobacteria</taxon>
        <taxon>Hyphomicrobiales</taxon>
        <taxon>Aurantimonadaceae</taxon>
        <taxon>Aureimonas</taxon>
    </lineage>
</organism>
<keyword evidence="2 3" id="KW-0186">Copper</keyword>
<dbReference type="PROSITE" id="PS51352">
    <property type="entry name" value="THIOREDOXIN_2"/>
    <property type="match status" value="1"/>
</dbReference>
<dbReference type="SUPFAM" id="SSF52833">
    <property type="entry name" value="Thioredoxin-like"/>
    <property type="match status" value="1"/>
</dbReference>
<evidence type="ECO:0000256" key="2">
    <source>
        <dbReference type="ARBA" id="ARBA00023008"/>
    </source>
</evidence>
<comment type="caution">
    <text evidence="6">The sequence shown here is derived from an EMBL/GenBank/DDBJ whole genome shotgun (WGS) entry which is preliminary data.</text>
</comment>
<comment type="similarity">
    <text evidence="1">Belongs to the SCO1/2 family.</text>
</comment>
<dbReference type="EMBL" id="LDPZ01000004">
    <property type="protein sequence ID" value="KTQ98222.1"/>
    <property type="molecule type" value="Genomic_DNA"/>
</dbReference>
<dbReference type="PANTHER" id="PTHR12151">
    <property type="entry name" value="ELECTRON TRANSPORT PROTIN SCO1/SENC FAMILY MEMBER"/>
    <property type="match status" value="1"/>
</dbReference>
<dbReference type="GO" id="GO:0046872">
    <property type="term" value="F:metal ion binding"/>
    <property type="evidence" value="ECO:0007669"/>
    <property type="project" value="UniProtKB-KW"/>
</dbReference>
<dbReference type="AlphaFoldDB" id="A0A175RFC4"/>
<name>A0A175RFC4_9HYPH</name>
<dbReference type="Pfam" id="PF02630">
    <property type="entry name" value="SCO1-SenC"/>
    <property type="match status" value="1"/>
</dbReference>
<evidence type="ECO:0000256" key="3">
    <source>
        <dbReference type="PIRSR" id="PIRSR603782-1"/>
    </source>
</evidence>
<dbReference type="Gene3D" id="3.40.30.10">
    <property type="entry name" value="Glutaredoxin"/>
    <property type="match status" value="1"/>
</dbReference>
<evidence type="ECO:0000256" key="4">
    <source>
        <dbReference type="PIRSR" id="PIRSR603782-2"/>
    </source>
</evidence>
<proteinExistence type="inferred from homology"/>
<feature type="binding site" evidence="3">
    <location>
        <position position="76"/>
    </location>
    <ligand>
        <name>Cu cation</name>
        <dbReference type="ChEBI" id="CHEBI:23378"/>
    </ligand>
</feature>
<sequence>MTSSNANRTLALGGAGALVVVLLGLIGWMLSQQPARGAPDEPFTLSDTRGAKVDQTIFKGRPSIVYFGYTNCPDVCPTTLIELADWLRDLGPAGQSIQALFFTVDPERDTLDVLGPYVASISDRIVGITGSSIEMEKASKAWMVYARKTGEEDGDYHMRHSTSLLLIGANGRLQGMIPYGTPKDEALRKIRDVLLPPSTRTAALRS</sequence>
<feature type="binding site" evidence="3">
    <location>
        <position position="72"/>
    </location>
    <ligand>
        <name>Cu cation</name>
        <dbReference type="ChEBI" id="CHEBI:23378"/>
    </ligand>
</feature>
<evidence type="ECO:0000313" key="6">
    <source>
        <dbReference type="EMBL" id="KTQ98222.1"/>
    </source>
</evidence>
<dbReference type="STRING" id="401562.NS365_16595"/>
<evidence type="ECO:0000259" key="5">
    <source>
        <dbReference type="PROSITE" id="PS51352"/>
    </source>
</evidence>
<feature type="domain" description="Thioredoxin" evidence="5">
    <location>
        <begin position="34"/>
        <end position="195"/>
    </location>
</feature>
<gene>
    <name evidence="6" type="ORF">NS226_01340</name>
</gene>
<dbReference type="PATRIC" id="fig|401562.3.peg.3146"/>
<dbReference type="CDD" id="cd02968">
    <property type="entry name" value="SCO"/>
    <property type="match status" value="1"/>
</dbReference>
<evidence type="ECO:0000256" key="1">
    <source>
        <dbReference type="ARBA" id="ARBA00010996"/>
    </source>
</evidence>
<dbReference type="Proteomes" id="UP000078272">
    <property type="component" value="Unassembled WGS sequence"/>
</dbReference>
<dbReference type="OrthoDB" id="9790194at2"/>
<protein>
    <submittedName>
        <fullName evidence="6">Electron transporter</fullName>
    </submittedName>
</protein>
<dbReference type="InterPro" id="IPR003782">
    <property type="entry name" value="SCO1/SenC"/>
</dbReference>
<dbReference type="RefSeq" id="WP_058633448.1">
    <property type="nucleotide sequence ID" value="NZ_LDPZ01000004.1"/>
</dbReference>
<dbReference type="InterPro" id="IPR013766">
    <property type="entry name" value="Thioredoxin_domain"/>
</dbReference>
<keyword evidence="3" id="KW-0479">Metal-binding</keyword>
<feature type="disulfide bond" description="Redox-active" evidence="4">
    <location>
        <begin position="72"/>
        <end position="76"/>
    </location>
</feature>
<reference evidence="6 7" key="1">
    <citation type="journal article" date="2016" name="Front. Microbiol.">
        <title>Genomic Resource of Rice Seed Associated Bacteria.</title>
        <authorList>
            <person name="Midha S."/>
            <person name="Bansal K."/>
            <person name="Sharma S."/>
            <person name="Kumar N."/>
            <person name="Patil P.P."/>
            <person name="Chaudhry V."/>
            <person name="Patil P.B."/>
        </authorList>
    </citation>
    <scope>NUCLEOTIDE SEQUENCE [LARGE SCALE GENOMIC DNA]</scope>
    <source>
        <strain evidence="6 7">NS226</strain>
    </source>
</reference>
<accession>A0A175RFC4</accession>
<evidence type="ECO:0000313" key="7">
    <source>
        <dbReference type="Proteomes" id="UP000078272"/>
    </source>
</evidence>
<dbReference type="InterPro" id="IPR036249">
    <property type="entry name" value="Thioredoxin-like_sf"/>
</dbReference>
<dbReference type="PANTHER" id="PTHR12151:SF25">
    <property type="entry name" value="LINALOOL DEHYDRATASE_ISOMERASE DOMAIN-CONTAINING PROTEIN"/>
    <property type="match status" value="1"/>
</dbReference>
<feature type="binding site" evidence="3">
    <location>
        <position position="160"/>
    </location>
    <ligand>
        <name>Cu cation</name>
        <dbReference type="ChEBI" id="CHEBI:23378"/>
    </ligand>
</feature>